<keyword evidence="2" id="KW-1185">Reference proteome</keyword>
<name>A0A3N0GUP6_9ACTN</name>
<sequence length="152" mass="16405">MTTIATATVTSSAAPSAFFAEWADMAGWPEWNLDTEWVRLDGPFVEGATGELKPKGGPKVRFVVARLVDGEEFTDVSTLLGARLTFRHLVSVVDGLTTVAVEATLEGPLAPVWRLILGKGVRASMQPDLERLVQRVESADRADRVGPSDIGR</sequence>
<reference evidence="1 2" key="1">
    <citation type="submission" date="2018-11" db="EMBL/GenBank/DDBJ databases">
        <authorList>
            <person name="Li F."/>
        </authorList>
    </citation>
    <scope>NUCLEOTIDE SEQUENCE [LARGE SCALE GENOMIC DNA]</scope>
    <source>
        <strain evidence="1 2">Gsoil 818</strain>
    </source>
</reference>
<dbReference type="RefSeq" id="WP_123222130.1">
    <property type="nucleotide sequence ID" value="NZ_RJSF01000019.1"/>
</dbReference>
<gene>
    <name evidence="1" type="ORF">EFL26_06815</name>
</gene>
<evidence type="ECO:0000313" key="2">
    <source>
        <dbReference type="Proteomes" id="UP000279994"/>
    </source>
</evidence>
<organism evidence="1 2">
    <name type="scientific">Nocardioides pocheonensis</name>
    <dbReference type="NCBI Taxonomy" id="661485"/>
    <lineage>
        <taxon>Bacteria</taxon>
        <taxon>Bacillati</taxon>
        <taxon>Actinomycetota</taxon>
        <taxon>Actinomycetes</taxon>
        <taxon>Propionibacteriales</taxon>
        <taxon>Nocardioidaceae</taxon>
        <taxon>Nocardioides</taxon>
    </lineage>
</organism>
<comment type="caution">
    <text evidence="1">The sequence shown here is derived from an EMBL/GenBank/DDBJ whole genome shotgun (WGS) entry which is preliminary data.</text>
</comment>
<proteinExistence type="predicted"/>
<dbReference type="Gene3D" id="3.30.530.20">
    <property type="match status" value="1"/>
</dbReference>
<accession>A0A3N0GUP6</accession>
<evidence type="ECO:0008006" key="3">
    <source>
        <dbReference type="Google" id="ProtNLM"/>
    </source>
</evidence>
<dbReference type="EMBL" id="RJSF01000019">
    <property type="protein sequence ID" value="RNM15878.1"/>
    <property type="molecule type" value="Genomic_DNA"/>
</dbReference>
<protein>
    <recommendedName>
        <fullName evidence="3">Polyketide cyclase</fullName>
    </recommendedName>
</protein>
<dbReference type="InterPro" id="IPR023393">
    <property type="entry name" value="START-like_dom_sf"/>
</dbReference>
<dbReference type="SUPFAM" id="SSF55961">
    <property type="entry name" value="Bet v1-like"/>
    <property type="match status" value="1"/>
</dbReference>
<dbReference type="Proteomes" id="UP000279994">
    <property type="component" value="Unassembled WGS sequence"/>
</dbReference>
<evidence type="ECO:0000313" key="1">
    <source>
        <dbReference type="EMBL" id="RNM15878.1"/>
    </source>
</evidence>
<dbReference type="AlphaFoldDB" id="A0A3N0GUP6"/>
<dbReference type="OrthoDB" id="9810827at2"/>